<dbReference type="PANTHER" id="PTHR48086:SF6">
    <property type="entry name" value="CATION_ACETATE SYMPORTER ACTP"/>
    <property type="match status" value="1"/>
</dbReference>
<evidence type="ECO:0000256" key="3">
    <source>
        <dbReference type="ARBA" id="ARBA00022448"/>
    </source>
</evidence>
<feature type="non-terminal residue" evidence="11">
    <location>
        <position position="84"/>
    </location>
</feature>
<sequence length="84" mass="8831">YAARRTKTTGDFYTAGGGLSGFQNGIAISGDYLSAASFLGIAGAIALNGFDGFFYSIGFLIAYLVVMFLVAEPLRNLGKYTLAD</sequence>
<comment type="caution">
    <text evidence="11">The sequence shown here is derived from an EMBL/GenBank/DDBJ whole genome shotgun (WGS) entry which is preliminary data.</text>
</comment>
<evidence type="ECO:0000313" key="12">
    <source>
        <dbReference type="Proteomes" id="UP001287282"/>
    </source>
</evidence>
<feature type="transmembrane region" description="Helical" evidence="10">
    <location>
        <begin position="26"/>
        <end position="47"/>
    </location>
</feature>
<evidence type="ECO:0000256" key="4">
    <source>
        <dbReference type="ARBA" id="ARBA00022475"/>
    </source>
</evidence>
<evidence type="ECO:0000313" key="11">
    <source>
        <dbReference type="EMBL" id="MDV2687370.1"/>
    </source>
</evidence>
<dbReference type="InterPro" id="IPR001734">
    <property type="entry name" value="Na/solute_symporter"/>
</dbReference>
<evidence type="ECO:0000256" key="1">
    <source>
        <dbReference type="ARBA" id="ARBA00004651"/>
    </source>
</evidence>
<organism evidence="11 12">
    <name type="scientific">Alkalihalophilus lindianensis</name>
    <dbReference type="NCBI Taxonomy" id="1630542"/>
    <lineage>
        <taxon>Bacteria</taxon>
        <taxon>Bacillati</taxon>
        <taxon>Bacillota</taxon>
        <taxon>Bacilli</taxon>
        <taxon>Bacillales</taxon>
        <taxon>Bacillaceae</taxon>
        <taxon>Alkalihalophilus</taxon>
    </lineage>
</organism>
<keyword evidence="8 10" id="KW-0472">Membrane</keyword>
<keyword evidence="6" id="KW-0769">Symport</keyword>
<comment type="subcellular location">
    <subcellularLocation>
        <location evidence="1">Cell membrane</location>
        <topology evidence="1">Multi-pass membrane protein</topology>
    </subcellularLocation>
</comment>
<dbReference type="Proteomes" id="UP001287282">
    <property type="component" value="Unassembled WGS sequence"/>
</dbReference>
<evidence type="ECO:0000256" key="10">
    <source>
        <dbReference type="SAM" id="Phobius"/>
    </source>
</evidence>
<evidence type="ECO:0000256" key="2">
    <source>
        <dbReference type="ARBA" id="ARBA00006434"/>
    </source>
</evidence>
<accession>A0ABU3XHM3</accession>
<feature type="non-terminal residue" evidence="11">
    <location>
        <position position="1"/>
    </location>
</feature>
<keyword evidence="7 10" id="KW-1133">Transmembrane helix</keyword>
<evidence type="ECO:0000256" key="6">
    <source>
        <dbReference type="ARBA" id="ARBA00022847"/>
    </source>
</evidence>
<gene>
    <name evidence="11" type="ORF">RYX56_23775</name>
</gene>
<dbReference type="InterPro" id="IPR038377">
    <property type="entry name" value="Na/Glc_symporter_sf"/>
</dbReference>
<dbReference type="Pfam" id="PF00474">
    <property type="entry name" value="SSF"/>
    <property type="match status" value="1"/>
</dbReference>
<reference evidence="11 12" key="1">
    <citation type="submission" date="2023-10" db="EMBL/GenBank/DDBJ databases">
        <title>Screening of Alkalihalobacillus lindianensis BZ-TG-R113 and Its Alleviation of Salt Stress on Rapeseed Growth.</title>
        <authorList>
            <person name="Zhao B."/>
            <person name="Guo T."/>
        </authorList>
    </citation>
    <scope>NUCLEOTIDE SEQUENCE [LARGE SCALE GENOMIC DNA]</scope>
    <source>
        <strain evidence="11 12">BZ-TG-R113</strain>
    </source>
</reference>
<dbReference type="EMBL" id="JAWJBA010000652">
    <property type="protein sequence ID" value="MDV2687370.1"/>
    <property type="molecule type" value="Genomic_DNA"/>
</dbReference>
<feature type="transmembrane region" description="Helical" evidence="10">
    <location>
        <begin position="53"/>
        <end position="71"/>
    </location>
</feature>
<protein>
    <submittedName>
        <fullName evidence="11">Cation acetate symporter</fullName>
    </submittedName>
</protein>
<evidence type="ECO:0000256" key="7">
    <source>
        <dbReference type="ARBA" id="ARBA00022989"/>
    </source>
</evidence>
<keyword evidence="4" id="KW-1003">Cell membrane</keyword>
<keyword evidence="5 10" id="KW-0812">Transmembrane</keyword>
<comment type="similarity">
    <text evidence="2 9">Belongs to the sodium:solute symporter (SSF) (TC 2.A.21) family.</text>
</comment>
<evidence type="ECO:0000256" key="5">
    <source>
        <dbReference type="ARBA" id="ARBA00022692"/>
    </source>
</evidence>
<dbReference type="InterPro" id="IPR050277">
    <property type="entry name" value="Sodium:Solute_Symporter"/>
</dbReference>
<evidence type="ECO:0000256" key="9">
    <source>
        <dbReference type="RuleBase" id="RU362091"/>
    </source>
</evidence>
<keyword evidence="12" id="KW-1185">Reference proteome</keyword>
<dbReference type="Gene3D" id="1.20.1730.10">
    <property type="entry name" value="Sodium/glucose cotransporter"/>
    <property type="match status" value="1"/>
</dbReference>
<evidence type="ECO:0000256" key="8">
    <source>
        <dbReference type="ARBA" id="ARBA00023136"/>
    </source>
</evidence>
<proteinExistence type="inferred from homology"/>
<name>A0ABU3XHM3_9BACI</name>
<keyword evidence="3" id="KW-0813">Transport</keyword>
<dbReference type="PROSITE" id="PS50283">
    <property type="entry name" value="NA_SOLUT_SYMP_3"/>
    <property type="match status" value="1"/>
</dbReference>
<dbReference type="PANTHER" id="PTHR48086">
    <property type="entry name" value="SODIUM/PROLINE SYMPORTER-RELATED"/>
    <property type="match status" value="1"/>
</dbReference>